<proteinExistence type="predicted"/>
<reference evidence="1" key="2">
    <citation type="journal article" date="2015" name="Fish Shellfish Immunol.">
        <title>Early steps in the European eel (Anguilla anguilla)-Vibrio vulnificus interaction in the gills: Role of the RtxA13 toxin.</title>
        <authorList>
            <person name="Callol A."/>
            <person name="Pajuelo D."/>
            <person name="Ebbesson L."/>
            <person name="Teles M."/>
            <person name="MacKenzie S."/>
            <person name="Amaro C."/>
        </authorList>
    </citation>
    <scope>NUCLEOTIDE SEQUENCE</scope>
</reference>
<sequence>MQGYVNSVSMITVFCDDRPKASVGGKVRILD</sequence>
<name>A0A0E9R2Y0_ANGAN</name>
<protein>
    <submittedName>
        <fullName evidence="1">Uncharacterized protein</fullName>
    </submittedName>
</protein>
<dbReference type="AlphaFoldDB" id="A0A0E9R2Y0"/>
<organism evidence="1">
    <name type="scientific">Anguilla anguilla</name>
    <name type="common">European freshwater eel</name>
    <name type="synonym">Muraena anguilla</name>
    <dbReference type="NCBI Taxonomy" id="7936"/>
    <lineage>
        <taxon>Eukaryota</taxon>
        <taxon>Metazoa</taxon>
        <taxon>Chordata</taxon>
        <taxon>Craniata</taxon>
        <taxon>Vertebrata</taxon>
        <taxon>Euteleostomi</taxon>
        <taxon>Actinopterygii</taxon>
        <taxon>Neopterygii</taxon>
        <taxon>Teleostei</taxon>
        <taxon>Anguilliformes</taxon>
        <taxon>Anguillidae</taxon>
        <taxon>Anguilla</taxon>
    </lineage>
</organism>
<evidence type="ECO:0000313" key="1">
    <source>
        <dbReference type="EMBL" id="JAH23516.1"/>
    </source>
</evidence>
<accession>A0A0E9R2Y0</accession>
<dbReference type="EMBL" id="GBXM01085061">
    <property type="protein sequence ID" value="JAH23516.1"/>
    <property type="molecule type" value="Transcribed_RNA"/>
</dbReference>
<reference evidence="1" key="1">
    <citation type="submission" date="2014-11" db="EMBL/GenBank/DDBJ databases">
        <authorList>
            <person name="Amaro Gonzalez C."/>
        </authorList>
    </citation>
    <scope>NUCLEOTIDE SEQUENCE</scope>
</reference>